<dbReference type="Proteomes" id="UP000321424">
    <property type="component" value="Unassembled WGS sequence"/>
</dbReference>
<dbReference type="AlphaFoldDB" id="A0A511MAU6"/>
<evidence type="ECO:0000259" key="1">
    <source>
        <dbReference type="Pfam" id="PF12680"/>
    </source>
</evidence>
<dbReference type="OrthoDB" id="5735022at2"/>
<dbReference type="RefSeq" id="WP_147129828.1">
    <property type="nucleotide sequence ID" value="NZ_BJXA01000011.1"/>
</dbReference>
<evidence type="ECO:0000313" key="2">
    <source>
        <dbReference type="EMBL" id="GEM37719.1"/>
    </source>
</evidence>
<evidence type="ECO:0000313" key="3">
    <source>
        <dbReference type="Proteomes" id="UP000321424"/>
    </source>
</evidence>
<dbReference type="EMBL" id="BJXA01000011">
    <property type="protein sequence ID" value="GEM37719.1"/>
    <property type="molecule type" value="Genomic_DNA"/>
</dbReference>
<dbReference type="Pfam" id="PF12680">
    <property type="entry name" value="SnoaL_2"/>
    <property type="match status" value="1"/>
</dbReference>
<organism evidence="2 3">
    <name type="scientific">Nocardia ninae NBRC 108245</name>
    <dbReference type="NCBI Taxonomy" id="1210091"/>
    <lineage>
        <taxon>Bacteria</taxon>
        <taxon>Bacillati</taxon>
        <taxon>Actinomycetota</taxon>
        <taxon>Actinomycetes</taxon>
        <taxon>Mycobacteriales</taxon>
        <taxon>Nocardiaceae</taxon>
        <taxon>Nocardia</taxon>
    </lineage>
</organism>
<gene>
    <name evidence="2" type="ORF">NN4_22380</name>
</gene>
<dbReference type="SUPFAM" id="SSF54427">
    <property type="entry name" value="NTF2-like"/>
    <property type="match status" value="1"/>
</dbReference>
<name>A0A511MAU6_9NOCA</name>
<dbReference type="InterPro" id="IPR032710">
    <property type="entry name" value="NTF2-like_dom_sf"/>
</dbReference>
<dbReference type="Gene3D" id="3.10.450.50">
    <property type="match status" value="1"/>
</dbReference>
<accession>A0A511MAU6</accession>
<feature type="domain" description="SnoaL-like" evidence="1">
    <location>
        <begin position="14"/>
        <end position="110"/>
    </location>
</feature>
<sequence>MPLEPSAAELLTAVQASPTAVAAHDKSAWVDLFAVDAEVNDPVGARPHVGRAAIERFYDTFIAPNDIAFRVERDIVHPPTVVRDLTIETTMSTGARVSVPMHLRYQLTEDTDGWKITQLAAHWELAPMIVQLLRTGPSGFGAALQLGPQLIRHQGVSGALGMLRALGGVGRTGKRVSSRLFAAAGSTDIVRVRGLLGHYAVVEFPAGTPVSAEEFTNRARNMRWGKLIAAGRTVSASVRFGDTRGVAFVEFAAGAPSIASLRFFLDRA</sequence>
<dbReference type="InterPro" id="IPR037401">
    <property type="entry name" value="SnoaL-like"/>
</dbReference>
<keyword evidence="3" id="KW-1185">Reference proteome</keyword>
<protein>
    <recommendedName>
        <fullName evidence="1">SnoaL-like domain-containing protein</fullName>
    </recommendedName>
</protein>
<comment type="caution">
    <text evidence="2">The sequence shown here is derived from an EMBL/GenBank/DDBJ whole genome shotgun (WGS) entry which is preliminary data.</text>
</comment>
<proteinExistence type="predicted"/>
<reference evidence="2 3" key="1">
    <citation type="submission" date="2019-07" db="EMBL/GenBank/DDBJ databases">
        <title>Whole genome shotgun sequence of Nocardia ninae NBRC 108245.</title>
        <authorList>
            <person name="Hosoyama A."/>
            <person name="Uohara A."/>
            <person name="Ohji S."/>
            <person name="Ichikawa N."/>
        </authorList>
    </citation>
    <scope>NUCLEOTIDE SEQUENCE [LARGE SCALE GENOMIC DNA]</scope>
    <source>
        <strain evidence="2 3">NBRC 108245</strain>
    </source>
</reference>